<name>A0A0W8FMJ2_9ZZZZ</name>
<proteinExistence type="predicted"/>
<dbReference type="AlphaFoldDB" id="A0A0W8FMJ2"/>
<evidence type="ECO:0000313" key="2">
    <source>
        <dbReference type="EMBL" id="KUG22125.1"/>
    </source>
</evidence>
<dbReference type="EMBL" id="LNQE01000985">
    <property type="protein sequence ID" value="KUG22125.1"/>
    <property type="molecule type" value="Genomic_DNA"/>
</dbReference>
<dbReference type="InterPro" id="IPR024311">
    <property type="entry name" value="Lipocalin-like"/>
</dbReference>
<reference evidence="2" key="1">
    <citation type="journal article" date="2015" name="Proc. Natl. Acad. Sci. U.S.A.">
        <title>Networks of energetic and metabolic interactions define dynamics in microbial communities.</title>
        <authorList>
            <person name="Embree M."/>
            <person name="Liu J.K."/>
            <person name="Al-Bassam M.M."/>
            <person name="Zengler K."/>
        </authorList>
    </citation>
    <scope>NUCLEOTIDE SEQUENCE</scope>
</reference>
<organism evidence="2">
    <name type="scientific">hydrocarbon metagenome</name>
    <dbReference type="NCBI Taxonomy" id="938273"/>
    <lineage>
        <taxon>unclassified sequences</taxon>
        <taxon>metagenomes</taxon>
        <taxon>ecological metagenomes</taxon>
    </lineage>
</organism>
<dbReference type="Pfam" id="PF13924">
    <property type="entry name" value="Lipocalin_5"/>
    <property type="match status" value="1"/>
</dbReference>
<feature type="domain" description="Lipocalin-like" evidence="1">
    <location>
        <begin position="8"/>
        <end position="139"/>
    </location>
</feature>
<comment type="caution">
    <text evidence="2">The sequence shown here is derived from an EMBL/GenBank/DDBJ whole genome shotgun (WGS) entry which is preliminary data.</text>
</comment>
<gene>
    <name evidence="2" type="ORF">ASZ90_008095</name>
</gene>
<accession>A0A0W8FMJ2</accession>
<sequence>MSDKLFTGTWKLKSVVKKTSDGRVSKPLGEYPLGYISYTPDGFMHAILIRSGQKPIGMRPEELSDALSTKKLFMSWKCIKAGLKYIKTTTAVMSYCGTYEVIDNTVVHHVKAAMVPDWIGTDLKRKFILNNNTLTLTPHDDTGNVMDLVWERVS</sequence>
<evidence type="ECO:0000259" key="1">
    <source>
        <dbReference type="Pfam" id="PF13924"/>
    </source>
</evidence>
<protein>
    <recommendedName>
        <fullName evidence="1">Lipocalin-like domain-containing protein</fullName>
    </recommendedName>
</protein>